<feature type="domain" description="PHD-type" evidence="9">
    <location>
        <begin position="190"/>
        <end position="304"/>
    </location>
</feature>
<dbReference type="OrthoDB" id="20839at2759"/>
<feature type="region of interest" description="Disordered" evidence="7">
    <location>
        <begin position="630"/>
        <end position="675"/>
    </location>
</feature>
<dbReference type="InterPro" id="IPR034732">
    <property type="entry name" value="EPHD"/>
</dbReference>
<proteinExistence type="inferred from homology"/>
<dbReference type="InterPro" id="IPR050701">
    <property type="entry name" value="Histone_Mod_Regulator"/>
</dbReference>
<dbReference type="InterPro" id="IPR011011">
    <property type="entry name" value="Znf_FYVE_PHD"/>
</dbReference>
<evidence type="ECO:0000313" key="11">
    <source>
        <dbReference type="Proteomes" id="UP000812440"/>
    </source>
</evidence>
<sequence>MKIPDSYQLGPDEFYILADPWRQEWEKGVQVPANLESAPHPQVRLVHAFEDYPLMITHDTQCTWEFQTKTRGSCRYDLDEIDACWLELVNMEFKDLELPQLDELTVERVIEALEINCLENMNVAIQTEEGLGIEYDEDVVCDVCRSPEGEDGNEMVFCDKCNVCVHQACYGILKVPTGSWLCRSCALGVQAKCLLCPKRGGALKPTRSGTKWVHVSCALWIPEVSIGCPEKMEPITKISHIPPNRWALSCSLCKECTGTCIQCSMPSCITAFHVTCAFDHCLEMHTTLAENDEVKFKSFCVEHSSRPTKPEDQCGQRSSFSAAQVDSEQTKKDLEKVTLRKQKLLELEEDFFELVKPEYVAKNLCINRDLVDFVYQYWKLKRKANFNKPLVTPKTDEVDNLAQQEQDVLYRRLNLFTHLRQDLERVRNLCYMITRREKMKHSTCRIEEQIFQLQMKLIEKNLHDERSRKDARGRKNYKRKGRERKKGNSEKKGSMQTEHDDSVLEQLGFSTSFPIDRAFFSSWLAQSVQITTENMKMNQWSLNNSHCENDSSGLLSEELLQDEETLLSFMMDNSLKSPFKESETIKKVKGKTKMKGKKKMSRNNISNNPSRPHDQLAQWNNLDYMANQTEKTVNQNSKSSKSGKGKGISKVHVDYKGPNEKKSSKRGSTHSPNLKANVSNVNLLTNAENTLQCAHSEPNLLVKVPVSLECPKTVVSFKLPKGVESKFQSTIENPVTTNNNKVDKILNVKCHLDEIDGYYSDAEMTNSEEESSKGIKHNKFESSNDDIVRMSILAS</sequence>
<protein>
    <submittedName>
        <fullName evidence="10">Uncharacterized protein</fullName>
    </submittedName>
</protein>
<dbReference type="Pfam" id="PF13831">
    <property type="entry name" value="PHD_2"/>
    <property type="match status" value="1"/>
</dbReference>
<comment type="similarity">
    <text evidence="5">Belongs to the JADE family.</text>
</comment>
<dbReference type="InterPro" id="IPR001965">
    <property type="entry name" value="Znf_PHD"/>
</dbReference>
<dbReference type="PROSITE" id="PS01359">
    <property type="entry name" value="ZF_PHD_1"/>
    <property type="match status" value="1"/>
</dbReference>
<accession>A0A8T2J9M0</accession>
<dbReference type="CDD" id="cd15680">
    <property type="entry name" value="PHD_JADE2"/>
    <property type="match status" value="1"/>
</dbReference>
<evidence type="ECO:0000259" key="8">
    <source>
        <dbReference type="PROSITE" id="PS50016"/>
    </source>
</evidence>
<dbReference type="FunFam" id="3.30.40.10:FF:000030">
    <property type="entry name" value="Protein Jade-1 isoform 1"/>
    <property type="match status" value="1"/>
</dbReference>
<gene>
    <name evidence="10" type="ORF">GDO86_005376</name>
</gene>
<feature type="compositionally biased region" description="Basic residues" evidence="7">
    <location>
        <begin position="471"/>
        <end position="485"/>
    </location>
</feature>
<keyword evidence="1" id="KW-0479">Metal-binding</keyword>
<name>A0A8T2J9M0_9PIPI</name>
<evidence type="ECO:0000256" key="4">
    <source>
        <dbReference type="ARBA" id="ARBA00022833"/>
    </source>
</evidence>
<dbReference type="Pfam" id="PF13832">
    <property type="entry name" value="zf-HC5HC2H_2"/>
    <property type="match status" value="1"/>
</dbReference>
<dbReference type="FunFam" id="3.30.40.10:FF:000004">
    <property type="entry name" value="Jade family PHD finger 2"/>
    <property type="match status" value="1"/>
</dbReference>
<dbReference type="AlphaFoldDB" id="A0A8T2J9M0"/>
<dbReference type="SUPFAM" id="SSF57903">
    <property type="entry name" value="FYVE/PHD zinc finger"/>
    <property type="match status" value="1"/>
</dbReference>
<feature type="compositionally biased region" description="Basic and acidic residues" evidence="7">
    <location>
        <begin position="486"/>
        <end position="501"/>
    </location>
</feature>
<evidence type="ECO:0000256" key="3">
    <source>
        <dbReference type="ARBA" id="ARBA00022771"/>
    </source>
</evidence>
<evidence type="ECO:0000259" key="9">
    <source>
        <dbReference type="PROSITE" id="PS51805"/>
    </source>
</evidence>
<dbReference type="InterPro" id="IPR039548">
    <property type="entry name" value="JADE2_PHD"/>
</dbReference>
<dbReference type="CDD" id="cd15705">
    <property type="entry name" value="ePHD_JADE2"/>
    <property type="match status" value="1"/>
</dbReference>
<feature type="region of interest" description="Disordered" evidence="7">
    <location>
        <begin position="464"/>
        <end position="501"/>
    </location>
</feature>
<evidence type="ECO:0000256" key="1">
    <source>
        <dbReference type="ARBA" id="ARBA00022723"/>
    </source>
</evidence>
<feature type="compositionally biased region" description="Basic residues" evidence="7">
    <location>
        <begin position="587"/>
        <end position="601"/>
    </location>
</feature>
<evidence type="ECO:0000313" key="10">
    <source>
        <dbReference type="EMBL" id="KAG8439136.1"/>
    </source>
</evidence>
<dbReference type="InterPro" id="IPR019787">
    <property type="entry name" value="Znf_PHD-finger"/>
</dbReference>
<keyword evidence="11" id="KW-1185">Reference proteome</keyword>
<dbReference type="PROSITE" id="PS51805">
    <property type="entry name" value="EPHD"/>
    <property type="match status" value="1"/>
</dbReference>
<evidence type="ECO:0000256" key="7">
    <source>
        <dbReference type="SAM" id="MobiDB-lite"/>
    </source>
</evidence>
<feature type="region of interest" description="Disordered" evidence="7">
    <location>
        <begin position="305"/>
        <end position="327"/>
    </location>
</feature>
<feature type="domain" description="PHD-type" evidence="8">
    <location>
        <begin position="138"/>
        <end position="188"/>
    </location>
</feature>
<feature type="compositionally biased region" description="Basic and acidic residues" evidence="7">
    <location>
        <begin position="651"/>
        <end position="662"/>
    </location>
</feature>
<organism evidence="10 11">
    <name type="scientific">Hymenochirus boettgeri</name>
    <name type="common">Congo dwarf clawed frog</name>
    <dbReference type="NCBI Taxonomy" id="247094"/>
    <lineage>
        <taxon>Eukaryota</taxon>
        <taxon>Metazoa</taxon>
        <taxon>Chordata</taxon>
        <taxon>Craniata</taxon>
        <taxon>Vertebrata</taxon>
        <taxon>Euteleostomi</taxon>
        <taxon>Amphibia</taxon>
        <taxon>Batrachia</taxon>
        <taxon>Anura</taxon>
        <taxon>Pipoidea</taxon>
        <taxon>Pipidae</taxon>
        <taxon>Pipinae</taxon>
        <taxon>Hymenochirus</taxon>
    </lineage>
</organism>
<dbReference type="GO" id="GO:0000123">
    <property type="term" value="C:histone acetyltransferase complex"/>
    <property type="evidence" value="ECO:0007669"/>
    <property type="project" value="TreeGrafter"/>
</dbReference>
<dbReference type="GO" id="GO:0006357">
    <property type="term" value="P:regulation of transcription by RNA polymerase II"/>
    <property type="evidence" value="ECO:0007669"/>
    <property type="project" value="TreeGrafter"/>
</dbReference>
<evidence type="ECO:0000256" key="2">
    <source>
        <dbReference type="ARBA" id="ARBA00022737"/>
    </source>
</evidence>
<evidence type="ECO:0000256" key="6">
    <source>
        <dbReference type="PROSITE-ProRule" id="PRU00146"/>
    </source>
</evidence>
<comment type="caution">
    <text evidence="10">The sequence shown here is derived from an EMBL/GenBank/DDBJ whole genome shotgun (WGS) entry which is preliminary data.</text>
</comment>
<evidence type="ECO:0000256" key="5">
    <source>
        <dbReference type="ARBA" id="ARBA00038371"/>
    </source>
</evidence>
<dbReference type="Gene3D" id="3.30.40.10">
    <property type="entry name" value="Zinc/RING finger domain, C3HC4 (zinc finger)"/>
    <property type="match status" value="2"/>
</dbReference>
<dbReference type="PANTHER" id="PTHR13793:SF84">
    <property type="entry name" value="E3 UBIQUITIN-PROTEIN LIGASE JADE-2"/>
    <property type="match status" value="1"/>
</dbReference>
<dbReference type="InterPro" id="IPR019786">
    <property type="entry name" value="Zinc_finger_PHD-type_CS"/>
</dbReference>
<dbReference type="EMBL" id="JAACNH010000006">
    <property type="protein sequence ID" value="KAG8439136.1"/>
    <property type="molecule type" value="Genomic_DNA"/>
</dbReference>
<feature type="compositionally biased region" description="Polar residues" evidence="7">
    <location>
        <begin position="315"/>
        <end position="327"/>
    </location>
</feature>
<dbReference type="PROSITE" id="PS50016">
    <property type="entry name" value="ZF_PHD_2"/>
    <property type="match status" value="1"/>
</dbReference>
<feature type="region of interest" description="Disordered" evidence="7">
    <location>
        <begin position="586"/>
        <end position="615"/>
    </location>
</feature>
<dbReference type="GO" id="GO:0008270">
    <property type="term" value="F:zinc ion binding"/>
    <property type="evidence" value="ECO:0007669"/>
    <property type="project" value="UniProtKB-KW"/>
</dbReference>
<reference evidence="10" key="1">
    <citation type="thesis" date="2020" institute="ProQuest LLC" country="789 East Eisenhower Parkway, Ann Arbor, MI, USA">
        <title>Comparative Genomics and Chromosome Evolution.</title>
        <authorList>
            <person name="Mudd A.B."/>
        </authorList>
    </citation>
    <scope>NUCLEOTIDE SEQUENCE</scope>
    <source>
        <strain evidence="10">Female2</strain>
        <tissue evidence="10">Blood</tissue>
    </source>
</reference>
<dbReference type="InterPro" id="IPR039549">
    <property type="entry name" value="JADE2_ePHD"/>
</dbReference>
<keyword evidence="3 6" id="KW-0863">Zinc-finger</keyword>
<dbReference type="Proteomes" id="UP000812440">
    <property type="component" value="Chromosome 3"/>
</dbReference>
<dbReference type="SMART" id="SM00249">
    <property type="entry name" value="PHD"/>
    <property type="match status" value="2"/>
</dbReference>
<dbReference type="InterPro" id="IPR013083">
    <property type="entry name" value="Znf_RING/FYVE/PHD"/>
</dbReference>
<keyword evidence="4" id="KW-0862">Zinc</keyword>
<feature type="compositionally biased region" description="Basic and acidic residues" evidence="7">
    <location>
        <begin position="305"/>
        <end position="314"/>
    </location>
</feature>
<dbReference type="PANTHER" id="PTHR13793">
    <property type="entry name" value="PHD FINGER PROTEINS"/>
    <property type="match status" value="1"/>
</dbReference>
<keyword evidence="2" id="KW-0677">Repeat</keyword>